<sequence>MTRISLVRHGQTDWNRDGRIQGRSDIPLNDTGREQAHETGRALRVRRFDGVYASPLVRAFETAEIIAGELGMPEPVAVPGLEERSYGRAEGMTGPEIRAAFGDNRADVPEWEDDASVLARVLEALAGLAAHHEGERILVVVHGGVIGAVARHLTDGARPAKGEAIGNASVHDLEVVDGELRLVNFNVAATDLAELEDLADLTELDVDVEV</sequence>
<evidence type="ECO:0000256" key="3">
    <source>
        <dbReference type="SAM" id="MobiDB-lite"/>
    </source>
</evidence>
<gene>
    <name evidence="4" type="primary">phoE</name>
    <name evidence="4" type="ORF">GCM10022286_02910</name>
</gene>
<comment type="caution">
    <text evidence="4">The sequence shown here is derived from an EMBL/GenBank/DDBJ whole genome shotgun (WGS) entry which is preliminary data.</text>
</comment>
<dbReference type="SMART" id="SM00855">
    <property type="entry name" value="PGAM"/>
    <property type="match status" value="1"/>
</dbReference>
<dbReference type="Pfam" id="PF00300">
    <property type="entry name" value="His_Phos_1"/>
    <property type="match status" value="1"/>
</dbReference>
<dbReference type="EMBL" id="BAABBV010000001">
    <property type="protein sequence ID" value="GAA4154840.1"/>
    <property type="molecule type" value="Genomic_DNA"/>
</dbReference>
<feature type="region of interest" description="Disordered" evidence="3">
    <location>
        <begin position="1"/>
        <end position="38"/>
    </location>
</feature>
<name>A0ABP7ZE02_9MICO</name>
<dbReference type="Proteomes" id="UP001415169">
    <property type="component" value="Unassembled WGS sequence"/>
</dbReference>
<keyword evidence="5" id="KW-1185">Reference proteome</keyword>
<dbReference type="PANTHER" id="PTHR48100:SF1">
    <property type="entry name" value="HISTIDINE PHOSPHATASE FAMILY PROTEIN-RELATED"/>
    <property type="match status" value="1"/>
</dbReference>
<evidence type="ECO:0000256" key="2">
    <source>
        <dbReference type="ARBA" id="ARBA00023235"/>
    </source>
</evidence>
<evidence type="ECO:0000256" key="1">
    <source>
        <dbReference type="ARBA" id="ARBA00023152"/>
    </source>
</evidence>
<dbReference type="InterPro" id="IPR013078">
    <property type="entry name" value="His_Pase_superF_clade-1"/>
</dbReference>
<keyword evidence="2" id="KW-0413">Isomerase</keyword>
<dbReference type="InterPro" id="IPR050275">
    <property type="entry name" value="PGM_Phosphatase"/>
</dbReference>
<dbReference type="PROSITE" id="PS00175">
    <property type="entry name" value="PG_MUTASE"/>
    <property type="match status" value="1"/>
</dbReference>
<protein>
    <submittedName>
        <fullName evidence="4">Phosphatase PhoE</fullName>
    </submittedName>
</protein>
<accession>A0ABP7ZE02</accession>
<keyword evidence="1" id="KW-0324">Glycolysis</keyword>
<reference evidence="4" key="2">
    <citation type="submission" date="2023-12" db="EMBL/GenBank/DDBJ databases">
        <authorList>
            <person name="Sun Q."/>
            <person name="Inoue M."/>
        </authorList>
    </citation>
    <scope>NUCLEOTIDE SEQUENCE</scope>
    <source>
        <strain evidence="4">JCM 17590</strain>
    </source>
</reference>
<evidence type="ECO:0000313" key="5">
    <source>
        <dbReference type="Proteomes" id="UP001415169"/>
    </source>
</evidence>
<organism evidence="4 5">
    <name type="scientific">Gryllotalpicola daejeonensis</name>
    <dbReference type="NCBI Taxonomy" id="993087"/>
    <lineage>
        <taxon>Bacteria</taxon>
        <taxon>Bacillati</taxon>
        <taxon>Actinomycetota</taxon>
        <taxon>Actinomycetes</taxon>
        <taxon>Micrococcales</taxon>
        <taxon>Microbacteriaceae</taxon>
        <taxon>Gryllotalpicola</taxon>
    </lineage>
</organism>
<dbReference type="Gene3D" id="3.40.50.1240">
    <property type="entry name" value="Phosphoglycerate mutase-like"/>
    <property type="match status" value="1"/>
</dbReference>
<dbReference type="RefSeq" id="WP_344789964.1">
    <property type="nucleotide sequence ID" value="NZ_BAABBV010000001.1"/>
</dbReference>
<dbReference type="InterPro" id="IPR029033">
    <property type="entry name" value="His_PPase_superfam"/>
</dbReference>
<dbReference type="SUPFAM" id="SSF53254">
    <property type="entry name" value="Phosphoglycerate mutase-like"/>
    <property type="match status" value="1"/>
</dbReference>
<feature type="compositionally biased region" description="Basic and acidic residues" evidence="3">
    <location>
        <begin position="10"/>
        <end position="22"/>
    </location>
</feature>
<dbReference type="PANTHER" id="PTHR48100">
    <property type="entry name" value="BROAD-SPECIFICITY PHOSPHATASE YOR283W-RELATED"/>
    <property type="match status" value="1"/>
</dbReference>
<dbReference type="InterPro" id="IPR001345">
    <property type="entry name" value="PG/BPGM_mutase_AS"/>
</dbReference>
<reference evidence="4" key="1">
    <citation type="journal article" date="2014" name="Int. J. Syst. Evol. Microbiol.">
        <title>Complete genome of a new Firmicutes species belonging to the dominant human colonic microbiota ('Ruminococcus bicirculans') reveals two chromosomes and a selective capacity to utilize plant glucans.</title>
        <authorList>
            <consortium name="NISC Comparative Sequencing Program"/>
            <person name="Wegmann U."/>
            <person name="Louis P."/>
            <person name="Goesmann A."/>
            <person name="Henrissat B."/>
            <person name="Duncan S.H."/>
            <person name="Flint H.J."/>
        </authorList>
    </citation>
    <scope>NUCLEOTIDE SEQUENCE</scope>
    <source>
        <strain evidence="4">JCM 17590</strain>
    </source>
</reference>
<dbReference type="CDD" id="cd07067">
    <property type="entry name" value="HP_PGM_like"/>
    <property type="match status" value="1"/>
</dbReference>
<evidence type="ECO:0000313" key="4">
    <source>
        <dbReference type="EMBL" id="GAA4154840.1"/>
    </source>
</evidence>
<proteinExistence type="predicted"/>